<dbReference type="InParanoid" id="W2S5J2"/>
<evidence type="ECO:0000256" key="2">
    <source>
        <dbReference type="ARBA" id="ARBA00007534"/>
    </source>
</evidence>
<evidence type="ECO:0000313" key="9">
    <source>
        <dbReference type="EMBL" id="ETN43947.1"/>
    </source>
</evidence>
<dbReference type="OrthoDB" id="2586582at2759"/>
<comment type="subcellular location">
    <subcellularLocation>
        <location evidence="1 8">Secreted</location>
    </subcellularLocation>
</comment>
<keyword evidence="3 8" id="KW-0719">Serine esterase</keyword>
<comment type="function">
    <text evidence="8">Catalyzes the hydrolysis of complex carboxylic polyesters found in the cell wall of plants. Degrades cutin, a macromolecule that forms the structure of the plant cuticle.</text>
</comment>
<comment type="similarity">
    <text evidence="2 8">Belongs to the cutinase family.</text>
</comment>
<name>W2S5J2_CYPE1</name>
<evidence type="ECO:0000256" key="6">
    <source>
        <dbReference type="ARBA" id="ARBA00022801"/>
    </source>
</evidence>
<keyword evidence="4 8" id="KW-0964">Secreted</keyword>
<dbReference type="GeneID" id="19978417"/>
<dbReference type="AlphaFoldDB" id="W2S5J2"/>
<evidence type="ECO:0000256" key="3">
    <source>
        <dbReference type="ARBA" id="ARBA00022487"/>
    </source>
</evidence>
<dbReference type="Pfam" id="PF01083">
    <property type="entry name" value="Cutinase"/>
    <property type="match status" value="1"/>
</dbReference>
<dbReference type="PROSITE" id="PS00155">
    <property type="entry name" value="CUTINASE_1"/>
    <property type="match status" value="1"/>
</dbReference>
<keyword evidence="6 8" id="KW-0378">Hydrolase</keyword>
<dbReference type="STRING" id="1220924.W2S5J2"/>
<dbReference type="VEuPathDB" id="FungiDB:HMPREF1541_11078"/>
<dbReference type="eggNOG" id="ENOG502SQ4D">
    <property type="taxonomic scope" value="Eukaryota"/>
</dbReference>
<feature type="signal peptide" evidence="8">
    <location>
        <begin position="1"/>
        <end position="21"/>
    </location>
</feature>
<dbReference type="HOGENOM" id="CLU_040058_4_1_1"/>
<evidence type="ECO:0000313" key="10">
    <source>
        <dbReference type="Proteomes" id="UP000030752"/>
    </source>
</evidence>
<organism evidence="9 10">
    <name type="scientific">Cyphellophora europaea (strain CBS 101466)</name>
    <name type="common">Phialophora europaea</name>
    <dbReference type="NCBI Taxonomy" id="1220924"/>
    <lineage>
        <taxon>Eukaryota</taxon>
        <taxon>Fungi</taxon>
        <taxon>Dikarya</taxon>
        <taxon>Ascomycota</taxon>
        <taxon>Pezizomycotina</taxon>
        <taxon>Eurotiomycetes</taxon>
        <taxon>Chaetothyriomycetidae</taxon>
        <taxon>Chaetothyriales</taxon>
        <taxon>Cyphellophoraceae</taxon>
        <taxon>Cyphellophora</taxon>
    </lineage>
</organism>
<evidence type="ECO:0000256" key="7">
    <source>
        <dbReference type="ARBA" id="ARBA00023157"/>
    </source>
</evidence>
<dbReference type="SUPFAM" id="SSF53474">
    <property type="entry name" value="alpha/beta-Hydrolases"/>
    <property type="match status" value="1"/>
</dbReference>
<feature type="chain" id="PRO_5005149985" description="Cutinase" evidence="8">
    <location>
        <begin position="22"/>
        <end position="244"/>
    </location>
</feature>
<dbReference type="Proteomes" id="UP000030752">
    <property type="component" value="Unassembled WGS sequence"/>
</dbReference>
<dbReference type="GO" id="GO:0050525">
    <property type="term" value="F:cutinase activity"/>
    <property type="evidence" value="ECO:0007669"/>
    <property type="project" value="UniProtKB-UniRule"/>
</dbReference>
<dbReference type="InterPro" id="IPR000675">
    <property type="entry name" value="Cutinase/axe"/>
</dbReference>
<evidence type="ECO:0000256" key="1">
    <source>
        <dbReference type="ARBA" id="ARBA00004613"/>
    </source>
</evidence>
<dbReference type="InterPro" id="IPR043580">
    <property type="entry name" value="CUTINASE_1"/>
</dbReference>
<protein>
    <recommendedName>
        <fullName evidence="8">Cutinase</fullName>
        <ecNumber evidence="8">3.1.1.74</ecNumber>
    </recommendedName>
</protein>
<evidence type="ECO:0000256" key="5">
    <source>
        <dbReference type="ARBA" id="ARBA00022729"/>
    </source>
</evidence>
<keyword evidence="7" id="KW-1015">Disulfide bond</keyword>
<keyword evidence="5 8" id="KW-0732">Signal</keyword>
<dbReference type="PANTHER" id="PTHR33630:SF13">
    <property type="entry name" value="ACETYLXYLAN ESTERASE"/>
    <property type="match status" value="1"/>
</dbReference>
<dbReference type="Gene3D" id="3.40.50.1820">
    <property type="entry name" value="alpha/beta hydrolase"/>
    <property type="match status" value="1"/>
</dbReference>
<accession>W2S5J2</accession>
<dbReference type="EMBL" id="KB822717">
    <property type="protein sequence ID" value="ETN43947.1"/>
    <property type="molecule type" value="Genomic_DNA"/>
</dbReference>
<keyword evidence="10" id="KW-1185">Reference proteome</keyword>
<dbReference type="RefSeq" id="XP_008713969.1">
    <property type="nucleotide sequence ID" value="XM_008715747.1"/>
</dbReference>
<dbReference type="EC" id="3.1.1.74" evidence="8"/>
<comment type="catalytic activity">
    <reaction evidence="8">
        <text>cutin + H2O = cutin monomers.</text>
        <dbReference type="EC" id="3.1.1.74"/>
    </reaction>
</comment>
<dbReference type="SMART" id="SM01110">
    <property type="entry name" value="Cutinase"/>
    <property type="match status" value="1"/>
</dbReference>
<evidence type="ECO:0000256" key="8">
    <source>
        <dbReference type="RuleBase" id="RU361263"/>
    </source>
</evidence>
<reference evidence="9 10" key="1">
    <citation type="submission" date="2013-03" db="EMBL/GenBank/DDBJ databases">
        <title>The Genome Sequence of Phialophora europaea CBS 101466.</title>
        <authorList>
            <consortium name="The Broad Institute Genomics Platform"/>
            <person name="Cuomo C."/>
            <person name="de Hoog S."/>
            <person name="Gorbushina A."/>
            <person name="Walker B."/>
            <person name="Young S.K."/>
            <person name="Zeng Q."/>
            <person name="Gargeya S."/>
            <person name="Fitzgerald M."/>
            <person name="Haas B."/>
            <person name="Abouelleil A."/>
            <person name="Allen A.W."/>
            <person name="Alvarado L."/>
            <person name="Arachchi H.M."/>
            <person name="Berlin A.M."/>
            <person name="Chapman S.B."/>
            <person name="Gainer-Dewar J."/>
            <person name="Goldberg J."/>
            <person name="Griggs A."/>
            <person name="Gujja S."/>
            <person name="Hansen M."/>
            <person name="Howarth C."/>
            <person name="Imamovic A."/>
            <person name="Ireland A."/>
            <person name="Larimer J."/>
            <person name="McCowan C."/>
            <person name="Murphy C."/>
            <person name="Pearson M."/>
            <person name="Poon T.W."/>
            <person name="Priest M."/>
            <person name="Roberts A."/>
            <person name="Saif S."/>
            <person name="Shea T."/>
            <person name="Sisk P."/>
            <person name="Sykes S."/>
            <person name="Wortman J."/>
            <person name="Nusbaum C."/>
            <person name="Birren B."/>
        </authorList>
    </citation>
    <scope>NUCLEOTIDE SEQUENCE [LARGE SCALE GENOMIC DNA]</scope>
    <source>
        <strain evidence="9 10">CBS 101466</strain>
    </source>
</reference>
<evidence type="ECO:0000256" key="4">
    <source>
        <dbReference type="ARBA" id="ARBA00022525"/>
    </source>
</evidence>
<proteinExistence type="inferred from homology"/>
<gene>
    <name evidence="9" type="ORF">HMPREF1541_11078</name>
</gene>
<dbReference type="InterPro" id="IPR029058">
    <property type="entry name" value="AB_hydrolase_fold"/>
</dbReference>
<dbReference type="GO" id="GO:0005576">
    <property type="term" value="C:extracellular region"/>
    <property type="evidence" value="ECO:0007669"/>
    <property type="project" value="UniProtKB-SubCell"/>
</dbReference>
<sequence>MLSIRFAKLAALFAAVSTVVAAPAQKRQDSCADVHIFLAKGWNEPYPGRQGKLAGSICWSLDSCDYEDIWFSNTPEDNYCDSVTQGAASGVAQMTAYAQRCPDSKLVLSGYSQGANVAGDIIGGGGGPFGTPSCEIGWSAGLSRNSSPGNKIAAVLLFGDTRHVGGKPYNHLNGASISSWNPRTPEALVQFDTYADRIRSFCVQSDAVCAASGPGPFVDDDHLNYFDRYTDEAAGWVRWRLTQQ</sequence>
<dbReference type="PANTHER" id="PTHR33630">
    <property type="entry name" value="CUTINASE RV1984C-RELATED-RELATED"/>
    <property type="match status" value="1"/>
</dbReference>